<dbReference type="InterPro" id="IPR007630">
    <property type="entry name" value="RNA_pol_sigma70_r4"/>
</dbReference>
<dbReference type="Gene3D" id="1.10.10.10">
    <property type="entry name" value="Winged helix-like DNA-binding domain superfamily/Winged helix DNA-binding domain"/>
    <property type="match status" value="1"/>
</dbReference>
<dbReference type="InterPro" id="IPR013324">
    <property type="entry name" value="RNA_pol_sigma_r3/r4-like"/>
</dbReference>
<keyword evidence="4" id="KW-0804">Transcription</keyword>
<dbReference type="PANTHER" id="PTHR30603">
    <property type="entry name" value="RNA POLYMERASE SIGMA FACTOR RPO"/>
    <property type="match status" value="1"/>
</dbReference>
<evidence type="ECO:0000256" key="4">
    <source>
        <dbReference type="ARBA" id="ARBA00023163"/>
    </source>
</evidence>
<dbReference type="GO" id="GO:0006352">
    <property type="term" value="P:DNA-templated transcription initiation"/>
    <property type="evidence" value="ECO:0007669"/>
    <property type="project" value="InterPro"/>
</dbReference>
<sequence length="209" mass="24653">MTNKDVIGLFERVDKLKSNNLPEEQLDKEIASIHNKIIKGLSFLVYSNAKSYRKFPNYEDLVQEGFIGLIRAVKRFDRNLFPNFFVYSERWIRHSIKRSASRFDVVYCPNKNRVVYAEPADVGAEEETNETPEDVLFVKETCQRVEEILNDFPDRDCEIIKRIFGLGEFKPQTLREIGPFYGLTHERIRQIKNKVILKLRKNESLNELY</sequence>
<dbReference type="PROSITE" id="PS00715">
    <property type="entry name" value="SIGMA70_1"/>
    <property type="match status" value="1"/>
</dbReference>
<protein>
    <recommendedName>
        <fullName evidence="5">RNA polymerase sigma-70 domain-containing protein</fullName>
    </recommendedName>
</protein>
<dbReference type="EMBL" id="LAZR01005378">
    <property type="protein sequence ID" value="KKN00416.1"/>
    <property type="molecule type" value="Genomic_DNA"/>
</dbReference>
<dbReference type="InterPro" id="IPR013325">
    <property type="entry name" value="RNA_pol_sigma_r2"/>
</dbReference>
<comment type="caution">
    <text evidence="6">The sequence shown here is derived from an EMBL/GenBank/DDBJ whole genome shotgun (WGS) entry which is preliminary data.</text>
</comment>
<reference evidence="6" key="1">
    <citation type="journal article" date="2015" name="Nature">
        <title>Complex archaea that bridge the gap between prokaryotes and eukaryotes.</title>
        <authorList>
            <person name="Spang A."/>
            <person name="Saw J.H."/>
            <person name="Jorgensen S.L."/>
            <person name="Zaremba-Niedzwiedzka K."/>
            <person name="Martijn J."/>
            <person name="Lind A.E."/>
            <person name="van Eijk R."/>
            <person name="Schleper C."/>
            <person name="Guy L."/>
            <person name="Ettema T.J."/>
        </authorList>
    </citation>
    <scope>NUCLEOTIDE SEQUENCE</scope>
</reference>
<dbReference type="Pfam" id="PF04542">
    <property type="entry name" value="Sigma70_r2"/>
    <property type="match status" value="1"/>
</dbReference>
<keyword evidence="2" id="KW-0731">Sigma factor</keyword>
<feature type="domain" description="RNA polymerase sigma-70" evidence="5">
    <location>
        <begin position="60"/>
        <end position="73"/>
    </location>
</feature>
<dbReference type="SUPFAM" id="SSF88946">
    <property type="entry name" value="Sigma2 domain of RNA polymerase sigma factors"/>
    <property type="match status" value="1"/>
</dbReference>
<dbReference type="InterPro" id="IPR036388">
    <property type="entry name" value="WH-like_DNA-bd_sf"/>
</dbReference>
<evidence type="ECO:0000256" key="1">
    <source>
        <dbReference type="ARBA" id="ARBA00023015"/>
    </source>
</evidence>
<dbReference type="Gene3D" id="1.20.120.1810">
    <property type="match status" value="1"/>
</dbReference>
<accession>A0A0F9PHB6</accession>
<dbReference type="InterPro" id="IPR050239">
    <property type="entry name" value="Sigma-70_RNA_pol_init_factors"/>
</dbReference>
<evidence type="ECO:0000256" key="2">
    <source>
        <dbReference type="ARBA" id="ARBA00023082"/>
    </source>
</evidence>
<evidence type="ECO:0000259" key="5">
    <source>
        <dbReference type="PROSITE" id="PS00715"/>
    </source>
</evidence>
<dbReference type="NCBIfam" id="TIGR02937">
    <property type="entry name" value="sigma70-ECF"/>
    <property type="match status" value="1"/>
</dbReference>
<keyword evidence="3" id="KW-0238">DNA-binding</keyword>
<dbReference type="InterPro" id="IPR000943">
    <property type="entry name" value="RNA_pol_sigma70"/>
</dbReference>
<keyword evidence="1" id="KW-0805">Transcription regulation</keyword>
<dbReference type="GO" id="GO:0016987">
    <property type="term" value="F:sigma factor activity"/>
    <property type="evidence" value="ECO:0007669"/>
    <property type="project" value="UniProtKB-KW"/>
</dbReference>
<evidence type="ECO:0000256" key="3">
    <source>
        <dbReference type="ARBA" id="ARBA00023125"/>
    </source>
</evidence>
<gene>
    <name evidence="6" type="ORF">LCGC14_1138040</name>
</gene>
<dbReference type="AlphaFoldDB" id="A0A0F9PHB6"/>
<proteinExistence type="predicted"/>
<dbReference type="InterPro" id="IPR014284">
    <property type="entry name" value="RNA_pol_sigma-70_dom"/>
</dbReference>
<dbReference type="SUPFAM" id="SSF88659">
    <property type="entry name" value="Sigma3 and sigma4 domains of RNA polymerase sigma factors"/>
    <property type="match status" value="1"/>
</dbReference>
<dbReference type="InterPro" id="IPR007627">
    <property type="entry name" value="RNA_pol_sigma70_r2"/>
</dbReference>
<dbReference type="Pfam" id="PF04545">
    <property type="entry name" value="Sigma70_r4"/>
    <property type="match status" value="1"/>
</dbReference>
<evidence type="ECO:0000313" key="6">
    <source>
        <dbReference type="EMBL" id="KKN00416.1"/>
    </source>
</evidence>
<dbReference type="PRINTS" id="PR00046">
    <property type="entry name" value="SIGMA70FCT"/>
</dbReference>
<name>A0A0F9PHB6_9ZZZZ</name>
<organism evidence="6">
    <name type="scientific">marine sediment metagenome</name>
    <dbReference type="NCBI Taxonomy" id="412755"/>
    <lineage>
        <taxon>unclassified sequences</taxon>
        <taxon>metagenomes</taxon>
        <taxon>ecological metagenomes</taxon>
    </lineage>
</organism>
<dbReference type="PANTHER" id="PTHR30603:SF60">
    <property type="entry name" value="RNA POLYMERASE SIGMA FACTOR RPOD"/>
    <property type="match status" value="1"/>
</dbReference>
<dbReference type="GO" id="GO:0003677">
    <property type="term" value="F:DNA binding"/>
    <property type="evidence" value="ECO:0007669"/>
    <property type="project" value="UniProtKB-KW"/>
</dbReference>